<evidence type="ECO:0000256" key="2">
    <source>
        <dbReference type="ARBA" id="ARBA00022448"/>
    </source>
</evidence>
<dbReference type="GO" id="GO:0005768">
    <property type="term" value="C:endosome"/>
    <property type="evidence" value="ECO:0007669"/>
    <property type="project" value="TreeGrafter"/>
</dbReference>
<reference evidence="10" key="1">
    <citation type="submission" date="2021-01" db="EMBL/GenBank/DDBJ databases">
        <authorList>
            <person name="Kaushik A."/>
        </authorList>
    </citation>
    <scope>NUCLEOTIDE SEQUENCE</scope>
    <source>
        <strain evidence="10">AG6-10EEA</strain>
    </source>
</reference>
<evidence type="ECO:0000313" key="10">
    <source>
        <dbReference type="EMBL" id="CAE6412774.1"/>
    </source>
</evidence>
<dbReference type="EMBL" id="CAJMXA010000040">
    <property type="protein sequence ID" value="CAE6412774.1"/>
    <property type="molecule type" value="Genomic_DNA"/>
</dbReference>
<evidence type="ECO:0000259" key="9">
    <source>
        <dbReference type="Pfam" id="PF24598"/>
    </source>
</evidence>
<protein>
    <recommendedName>
        <fullName evidence="12">Dopey N-terminal domain-containing protein</fullName>
    </recommendedName>
</protein>
<keyword evidence="3" id="KW-0653">Protein transport</keyword>
<evidence type="ECO:0000256" key="1">
    <source>
        <dbReference type="ARBA" id="ARBA00004395"/>
    </source>
</evidence>
<evidence type="ECO:0000256" key="6">
    <source>
        <dbReference type="ARBA" id="ARBA00046326"/>
    </source>
</evidence>
<dbReference type="GO" id="GO:0005829">
    <property type="term" value="C:cytosol"/>
    <property type="evidence" value="ECO:0007669"/>
    <property type="project" value="GOC"/>
</dbReference>
<dbReference type="InterPro" id="IPR007249">
    <property type="entry name" value="DOP1_N"/>
</dbReference>
<dbReference type="InterPro" id="IPR056457">
    <property type="entry name" value="DOP1_C"/>
</dbReference>
<accession>A0A8H3A8D1</accession>
<dbReference type="SUPFAM" id="SSF48371">
    <property type="entry name" value="ARM repeat"/>
    <property type="match status" value="1"/>
</dbReference>
<sequence length="1803" mass="198855">MSEQETKSRIIVHARDTLTTPDNLASDPKYRKYVAQVDKCLATFDNVHEWADFIAFLTKLLKAFQSYMQFKEIPRKLVVAKRLAQCLNPALPNGVHQRALDVYAHVLAVLGPDGLKHDLLLWSSGLFPFFEYAATSVKPALLNLYDTHFLPLGNSLRPATRALILALLPGLEEEAGEFFDKVLALLDRLSGMVSPAFFFQNVWLVLVTSPTARAPALNLLMRRLPKLGPDDDLSSVVGSDVGLMIRAFAAALEDDNMLVRRGTLELLCSTLRMDGAIMKKAQPSDQAILMRAAAGVVLRRDLSLSRRLFAWLLGSSEQPAAQVSYLKANGLDLLVSTLKDEMYGLDDTGDTRPFKIFVSLLDRWEIGGPLTASLVVDAFGALRNALERSPDNPDIVTAASTLYEAIEPQILWQQLYTTARTEILDGTSHPKALEMISFILSTFKTHDPEVQNIHLPAVITALTELCRTLATRQTGATQLNAIQQTLQIVSDAVFHIPSSALLEKLELSQAAPILEPPTSPLSPADTQTISPALEGQGAESSSLLPPPVYGAVGRADTFYGVTLPEGCESLISERLLDSVPLCSLFEDGVAICKNPFIKAGSGLMSSLLVRLKDKADVSITVGWEPQGWVECLMRELQTGLSFAAVDSVIGLVVRLCRSSLVTPALTIGKRSQAEALVHLLLRYLRPEYTPYHVRAVQLLWDLQAIVTHHEFESIIAKTMSSQKLGQSDAYEAFGVLWRLTDDSLIPGYRCKTALLIVLDTLKSEDIHARRVGETWMRCSLKSYIRVIEPVLFDLLDPSIKRSSATFTFNGRDTRGFTYERPMDQRKLAYILEILLSVIRYGGQGFGRVARTTPIQRTLYPGLMARAETAQVAHPNATFLDVLVDVLLRIIQSEPKAQLIAQMQALNEHLHTIALDTLQTIVSRGEIDLPTLETVEATIVSKLYMSVHTDRVDLQNKLLHVLHSTIFAVTSTPVLTPGTAPGSPRLAPGKFAPLPGSSVDELASSDGQPAKLPGSINPLLIQTITDGITRTSHTPILQHWIDFVLMTIPHFQQPQAQVVLPLVDCVCKRLRVALDSIQELIQARRTVTIDHISHVTDAEVIVLLNALERLVLLATTRNTESGPTEEDDTTSEKESSGLFGIVTTVFNSESHSNAAAEKITPLSPSYRCLFDSVNVLHSLWIASAWNPSSPPHAIDESISLTYGRARMRCRKVFERIFRVQSTDVLEILVDCWDKGESSSGMTLRTFEIIDILAASAQTVIHMLCESISMRSTSSGDRSRRGSVGNATLSDGILFKFMQEYLTKLESPIVNQVWGRLVSLLKDITANVQAHRSQVFPALKCLVAAAEKQAMTAALDDRRTKKDLQDIMTKLIDACLHASGRSIDGLSSRKGTREALASGSANGRASPLSVHRVRTDSITNEKVVASPADDSAKVAAAWETDLPDEINLFFARRLIPNLRKFMVENDKVISVCTNIVYYVVNPAIRSKVKNAIDNQPSIMAMMEELVKQQLAVRAWRPPLAEAFEDPRFFARDPDAGLGWCPLIRAYVQSDKLAIPDIVGRITTTSSNNIFTNREAEALARTISLRRLSFAIYCGETNGCLTQLPSIQEKLVELLRWTSAEPIVLSEVLLCVRVLLCRLSPHNLSSFWPVILTELIRIFASALVDSPADGSDELLLLLAACKCVDLMLVLQTLEFQIHQWMFVTDTLDAVYRPDGWTPVSLMDQLAEVIGDLPKLAQTTSSMQETFTGKASKRRPLLGAVRRAERLGELVPFFSHVSVALYEGVYAGTGPDTDEIERGLLEEMFSG</sequence>
<evidence type="ECO:0000256" key="3">
    <source>
        <dbReference type="ARBA" id="ARBA00022927"/>
    </source>
</evidence>
<feature type="non-terminal residue" evidence="10">
    <location>
        <position position="1803"/>
    </location>
</feature>
<evidence type="ECO:0000256" key="5">
    <source>
        <dbReference type="ARBA" id="ARBA00023136"/>
    </source>
</evidence>
<feature type="domain" description="DOP1 N-terminal" evidence="7">
    <location>
        <begin position="27"/>
        <end position="316"/>
    </location>
</feature>
<dbReference type="Pfam" id="PF24597">
    <property type="entry name" value="TPR_DOP1_M"/>
    <property type="match status" value="1"/>
</dbReference>
<dbReference type="GO" id="GO:0015031">
    <property type="term" value="P:protein transport"/>
    <property type="evidence" value="ECO:0007669"/>
    <property type="project" value="UniProtKB-KW"/>
</dbReference>
<comment type="subcellular location">
    <subcellularLocation>
        <location evidence="1">Golgi apparatus membrane</location>
        <topology evidence="1">Peripheral membrane protein</topology>
    </subcellularLocation>
</comment>
<evidence type="ECO:0000259" key="8">
    <source>
        <dbReference type="Pfam" id="PF24597"/>
    </source>
</evidence>
<comment type="similarity">
    <text evidence="6">Belongs to the DOP1 family.</text>
</comment>
<dbReference type="PANTHER" id="PTHR14042:SF24">
    <property type="entry name" value="PROTEIN DOPEY-1 HOMOLOG"/>
    <property type="match status" value="1"/>
</dbReference>
<feature type="domain" description="DOP1-like C-terminal" evidence="9">
    <location>
        <begin position="1295"/>
        <end position="1783"/>
    </location>
</feature>
<name>A0A8H3A8D1_9AGAM</name>
<dbReference type="InterPro" id="IPR016024">
    <property type="entry name" value="ARM-type_fold"/>
</dbReference>
<evidence type="ECO:0000256" key="4">
    <source>
        <dbReference type="ARBA" id="ARBA00023034"/>
    </source>
</evidence>
<dbReference type="InterPro" id="IPR040314">
    <property type="entry name" value="DOP1"/>
</dbReference>
<proteinExistence type="inferred from homology"/>
<keyword evidence="5" id="KW-0472">Membrane</keyword>
<dbReference type="Proteomes" id="UP000663853">
    <property type="component" value="Unassembled WGS sequence"/>
</dbReference>
<gene>
    <name evidence="10" type="ORF">RDB_LOCUS2674</name>
</gene>
<dbReference type="GO" id="GO:0006895">
    <property type="term" value="P:Golgi to endosome transport"/>
    <property type="evidence" value="ECO:0007669"/>
    <property type="project" value="InterPro"/>
</dbReference>
<dbReference type="GO" id="GO:0005802">
    <property type="term" value="C:trans-Golgi network"/>
    <property type="evidence" value="ECO:0007669"/>
    <property type="project" value="TreeGrafter"/>
</dbReference>
<keyword evidence="2" id="KW-0813">Transport</keyword>
<dbReference type="GO" id="GO:0000139">
    <property type="term" value="C:Golgi membrane"/>
    <property type="evidence" value="ECO:0007669"/>
    <property type="project" value="UniProtKB-SubCell"/>
</dbReference>
<dbReference type="Pfam" id="PF24598">
    <property type="entry name" value="DOP1_C"/>
    <property type="match status" value="1"/>
</dbReference>
<feature type="domain" description="DOP1-like middle TPR" evidence="8">
    <location>
        <begin position="325"/>
        <end position="504"/>
    </location>
</feature>
<evidence type="ECO:0008006" key="12">
    <source>
        <dbReference type="Google" id="ProtNLM"/>
    </source>
</evidence>
<comment type="caution">
    <text evidence="10">The sequence shown here is derived from an EMBL/GenBank/DDBJ whole genome shotgun (WGS) entry which is preliminary data.</text>
</comment>
<evidence type="ECO:0000259" key="7">
    <source>
        <dbReference type="Pfam" id="PF04118"/>
    </source>
</evidence>
<evidence type="ECO:0000313" key="11">
    <source>
        <dbReference type="Proteomes" id="UP000663853"/>
    </source>
</evidence>
<dbReference type="Pfam" id="PF04118">
    <property type="entry name" value="Dopey_N"/>
    <property type="match status" value="1"/>
</dbReference>
<organism evidence="10 11">
    <name type="scientific">Rhizoctonia solani</name>
    <dbReference type="NCBI Taxonomy" id="456999"/>
    <lineage>
        <taxon>Eukaryota</taxon>
        <taxon>Fungi</taxon>
        <taxon>Dikarya</taxon>
        <taxon>Basidiomycota</taxon>
        <taxon>Agaricomycotina</taxon>
        <taxon>Agaricomycetes</taxon>
        <taxon>Cantharellales</taxon>
        <taxon>Ceratobasidiaceae</taxon>
        <taxon>Rhizoctonia</taxon>
    </lineage>
</organism>
<dbReference type="PANTHER" id="PTHR14042">
    <property type="entry name" value="DOPEY-RELATED"/>
    <property type="match status" value="1"/>
</dbReference>
<dbReference type="InterPro" id="IPR056458">
    <property type="entry name" value="TPR_DOP1_M"/>
</dbReference>
<keyword evidence="4" id="KW-0333">Golgi apparatus</keyword>